<dbReference type="InterPro" id="IPR051705">
    <property type="entry name" value="Gsp_Synthetase/Amidase"/>
</dbReference>
<evidence type="ECO:0008006" key="5">
    <source>
        <dbReference type="Google" id="ProtNLM"/>
    </source>
</evidence>
<accession>A0A836HFV2</accession>
<name>A0A836HFV2_9TRYP</name>
<dbReference type="PANTHER" id="PTHR30094:SF0">
    <property type="entry name" value="BIFUNCTIONAL GLUTATHIONYLSPERMIDINE SYNTHETASE_AMIDASE-RELATED"/>
    <property type="match status" value="1"/>
</dbReference>
<keyword evidence="1" id="KW-0472">Membrane</keyword>
<reference evidence="4" key="1">
    <citation type="journal article" date="2021" name="Microbiol. Resour. Announc.">
        <title>LGAAP: Leishmaniinae Genome Assembly and Annotation Pipeline.</title>
        <authorList>
            <person name="Almutairi H."/>
            <person name="Urbaniak M.D."/>
            <person name="Bates M.D."/>
            <person name="Jariyapan N."/>
            <person name="Kwakye-Nuako G."/>
            <person name="Thomaz-Soccol V."/>
            <person name="Al-Salem W.S."/>
            <person name="Dillon R.J."/>
            <person name="Bates P.A."/>
            <person name="Gatherer D."/>
        </authorList>
    </citation>
    <scope>NUCLEOTIDE SEQUENCE [LARGE SCALE GENOMIC DNA]</scope>
</reference>
<feature type="transmembrane region" description="Helical" evidence="1">
    <location>
        <begin position="79"/>
        <end position="100"/>
    </location>
</feature>
<protein>
    <recommendedName>
        <fullName evidence="5">Peptidase C51 domain-containing protein</fullName>
    </recommendedName>
</protein>
<dbReference type="GeneID" id="92515373"/>
<keyword evidence="2" id="KW-0732">Signal</keyword>
<evidence type="ECO:0000313" key="4">
    <source>
        <dbReference type="Proteomes" id="UP000673552"/>
    </source>
</evidence>
<dbReference type="KEGG" id="lmat:92515373"/>
<evidence type="ECO:0000256" key="2">
    <source>
        <dbReference type="SAM" id="SignalP"/>
    </source>
</evidence>
<dbReference type="RefSeq" id="XP_067178226.1">
    <property type="nucleotide sequence ID" value="XM_067322861.1"/>
</dbReference>
<dbReference type="EMBL" id="JAFEUZ010000025">
    <property type="protein sequence ID" value="KAG5477056.1"/>
    <property type="molecule type" value="Genomic_DNA"/>
</dbReference>
<dbReference type="GO" id="GO:0016874">
    <property type="term" value="F:ligase activity"/>
    <property type="evidence" value="ECO:0007669"/>
    <property type="project" value="TreeGrafter"/>
</dbReference>
<keyword evidence="4" id="KW-1185">Reference proteome</keyword>
<dbReference type="PANTHER" id="PTHR30094">
    <property type="entry name" value="BIFUNCTIONAL GLUTATHIONYLSPERMIDINE SYNTHETASE/AMIDASE-RELATED"/>
    <property type="match status" value="1"/>
</dbReference>
<feature type="signal peptide" evidence="2">
    <location>
        <begin position="1"/>
        <end position="23"/>
    </location>
</feature>
<dbReference type="Gene3D" id="3.90.1720.10">
    <property type="entry name" value="endopeptidase domain like (from Nostoc punctiforme)"/>
    <property type="match status" value="1"/>
</dbReference>
<proteinExistence type="predicted"/>
<keyword evidence="1" id="KW-0812">Transmembrane</keyword>
<reference evidence="4" key="2">
    <citation type="journal article" date="2021" name="Sci. Data">
        <title>Chromosome-scale genome sequencing, assembly and annotation of six genomes from subfamily Leishmaniinae.</title>
        <authorList>
            <person name="Almutairi H."/>
            <person name="Urbaniak M.D."/>
            <person name="Bates M.D."/>
            <person name="Jariyapan N."/>
            <person name="Kwakye-Nuako G."/>
            <person name="Thomaz Soccol V."/>
            <person name="Al-Salem W.S."/>
            <person name="Dillon R.J."/>
            <person name="Bates P.A."/>
            <person name="Gatherer D."/>
        </authorList>
    </citation>
    <scope>NUCLEOTIDE SEQUENCE [LARGE SCALE GENOMIC DNA]</scope>
</reference>
<comment type="caution">
    <text evidence="3">The sequence shown here is derived from an EMBL/GenBank/DDBJ whole genome shotgun (WGS) entry which is preliminary data.</text>
</comment>
<gene>
    <name evidence="3" type="ORF">LSCM1_05396</name>
</gene>
<dbReference type="OrthoDB" id="276324at2759"/>
<dbReference type="Proteomes" id="UP000673552">
    <property type="component" value="Unassembled WGS sequence"/>
</dbReference>
<dbReference type="SUPFAM" id="SSF54001">
    <property type="entry name" value="Cysteine proteinases"/>
    <property type="match status" value="1"/>
</dbReference>
<evidence type="ECO:0000313" key="3">
    <source>
        <dbReference type="EMBL" id="KAG5477056.1"/>
    </source>
</evidence>
<feature type="chain" id="PRO_5032565778" description="Peptidase C51 domain-containing protein" evidence="2">
    <location>
        <begin position="24"/>
        <end position="374"/>
    </location>
</feature>
<sequence length="374" mass="43048">MPKHSNLYRTYLLTLLTIAQTDAHSQTSFWSQKRRTRVRAHRQLTSLISTAPAATTTTTQPSPLFPVYVRTHTMKLERVVVLCACAMVLSLGALFHLSLYNHGKDMKIMQHMYSSYDPLEDCATPFGQLLGVADDVPAYSNCNTKFSSSYINYVNLMDPMDNGRRGDPSETRVIMTAYRYSAYDYYMRWLAWNRGVIPRLVENTNQLWRKVDFFNPAKTEQDWSAVYIANHERATNVDERKFNAPRRADAIIFHMNESAIPAGHIAVVVRVEDDREAAGSPEELKRLKKMRLHPRRVFVAEQNYKNKPWGEERNFSRVLHFKWRAVSETAHEGYYVDPDGLRIMGVMRVGKAMPLRATPDPYQEALEMGNDGDL</sequence>
<evidence type="ECO:0000256" key="1">
    <source>
        <dbReference type="SAM" id="Phobius"/>
    </source>
</evidence>
<dbReference type="InterPro" id="IPR038765">
    <property type="entry name" value="Papain-like_cys_pep_sf"/>
</dbReference>
<keyword evidence="1" id="KW-1133">Transmembrane helix</keyword>
<organism evidence="3 4">
    <name type="scientific">Leishmania martiniquensis</name>
    <dbReference type="NCBI Taxonomy" id="1580590"/>
    <lineage>
        <taxon>Eukaryota</taxon>
        <taxon>Discoba</taxon>
        <taxon>Euglenozoa</taxon>
        <taxon>Kinetoplastea</taxon>
        <taxon>Metakinetoplastina</taxon>
        <taxon>Trypanosomatida</taxon>
        <taxon>Trypanosomatidae</taxon>
        <taxon>Leishmaniinae</taxon>
        <taxon>Leishmania</taxon>
    </lineage>
</organism>
<dbReference type="AlphaFoldDB" id="A0A836HFV2"/>